<dbReference type="RefSeq" id="WP_128228032.1">
    <property type="nucleotide sequence ID" value="NZ_SACR01000002.1"/>
</dbReference>
<dbReference type="EMBL" id="SACR01000002">
    <property type="protein sequence ID" value="RVU47571.1"/>
    <property type="molecule type" value="Genomic_DNA"/>
</dbReference>
<feature type="region of interest" description="Disordered" evidence="1">
    <location>
        <begin position="427"/>
        <end position="473"/>
    </location>
</feature>
<gene>
    <name evidence="2" type="ORF">EOE66_07505</name>
</gene>
<organism evidence="2 3">
    <name type="scientific">Rubrivivax rivuli</name>
    <dbReference type="NCBI Taxonomy" id="1862385"/>
    <lineage>
        <taxon>Bacteria</taxon>
        <taxon>Pseudomonadati</taxon>
        <taxon>Pseudomonadota</taxon>
        <taxon>Betaproteobacteria</taxon>
        <taxon>Burkholderiales</taxon>
        <taxon>Sphaerotilaceae</taxon>
        <taxon>Rubrivivax</taxon>
    </lineage>
</organism>
<feature type="region of interest" description="Disordered" evidence="1">
    <location>
        <begin position="366"/>
        <end position="414"/>
    </location>
</feature>
<evidence type="ECO:0008006" key="4">
    <source>
        <dbReference type="Google" id="ProtNLM"/>
    </source>
</evidence>
<feature type="compositionally biased region" description="Basic and acidic residues" evidence="1">
    <location>
        <begin position="390"/>
        <end position="401"/>
    </location>
</feature>
<accession>A0A437RL97</accession>
<proteinExistence type="predicted"/>
<sequence>MDHLRLSAVVARVVAWHNRHPLARRIGAAQVHAVGYVSLPFTGPAPQHTAPSAAQAAAEAIAAAAATPLPVLTEAAEPAHALAEGQQAEAGPAAPPDALGHERSRLRERVLARARELAALPPETQAQLLAEEQAAAVLATLAPALLKPDFSEDFIDPLTPRQVARFALKHGSVLARMPVDGPVRLVQADSLLPGRKPEPGRVLARVLLLTAVVETDTRKSRVLLGSGLQPEVLGRRIHSTPRRAAVLALGAGLVGLPLWIWRPAGLVLPAGAGAALPASAVATSAAAASAAVPVPAAGASAAASAAALPLVPPDAAHGPAAAASAASPDPVPTATAVVEGAPAPAHAGPPSAHAVPIAPAPQAAASGAAAAGSPAAGRTPRVSIVPPLSEEEKARAREARAALRPAAPAASAPAPVSVPVAGAAAAAAPPEPGAAPPAGTLPRVWRAGPTPRRLPGEAADGAPAAAAGTPSAQAAATAAPARAAAPAGGPVFAITTRPLRTRSEADQVRVAMVSLLRTLGHEKLQVEVLPQGDDWRVVALPFSRRAEADQGRTLLVSRGMRVEVVDF</sequence>
<feature type="compositionally biased region" description="Low complexity" evidence="1">
    <location>
        <begin position="402"/>
        <end position="414"/>
    </location>
</feature>
<reference evidence="2 3" key="1">
    <citation type="submission" date="2019-01" db="EMBL/GenBank/DDBJ databases">
        <authorList>
            <person name="Chen W.-M."/>
        </authorList>
    </citation>
    <scope>NUCLEOTIDE SEQUENCE [LARGE SCALE GENOMIC DNA]</scope>
    <source>
        <strain evidence="2 3">KYPY4</strain>
    </source>
</reference>
<evidence type="ECO:0000313" key="3">
    <source>
        <dbReference type="Proteomes" id="UP000285575"/>
    </source>
</evidence>
<dbReference type="OrthoDB" id="8881398at2"/>
<name>A0A437RL97_9BURK</name>
<feature type="compositionally biased region" description="Low complexity" evidence="1">
    <location>
        <begin position="366"/>
        <end position="377"/>
    </location>
</feature>
<dbReference type="AlphaFoldDB" id="A0A437RL97"/>
<dbReference type="Proteomes" id="UP000285575">
    <property type="component" value="Unassembled WGS sequence"/>
</dbReference>
<protein>
    <recommendedName>
        <fullName evidence="4">SPOR domain-containing protein</fullName>
    </recommendedName>
</protein>
<evidence type="ECO:0000313" key="2">
    <source>
        <dbReference type="EMBL" id="RVU47571.1"/>
    </source>
</evidence>
<evidence type="ECO:0000256" key="1">
    <source>
        <dbReference type="SAM" id="MobiDB-lite"/>
    </source>
</evidence>
<comment type="caution">
    <text evidence="2">The sequence shown here is derived from an EMBL/GenBank/DDBJ whole genome shotgun (WGS) entry which is preliminary data.</text>
</comment>
<keyword evidence="3" id="KW-1185">Reference proteome</keyword>
<feature type="compositionally biased region" description="Low complexity" evidence="1">
    <location>
        <begin position="456"/>
        <end position="473"/>
    </location>
</feature>